<dbReference type="InterPro" id="IPR036513">
    <property type="entry name" value="STAS_dom_sf"/>
</dbReference>
<reference evidence="4 5" key="1">
    <citation type="submission" date="2023-06" db="EMBL/GenBank/DDBJ databases">
        <authorList>
            <person name="Oyuntsetseg B."/>
            <person name="Kim S.B."/>
        </authorList>
    </citation>
    <scope>NUCLEOTIDE SEQUENCE [LARGE SCALE GENOMIC DNA]</scope>
    <source>
        <strain evidence="4 5">2-15</strain>
    </source>
</reference>
<feature type="domain" description="STAS" evidence="3">
    <location>
        <begin position="19"/>
        <end position="126"/>
    </location>
</feature>
<evidence type="ECO:0000256" key="1">
    <source>
        <dbReference type="ARBA" id="ARBA00009013"/>
    </source>
</evidence>
<evidence type="ECO:0000313" key="5">
    <source>
        <dbReference type="Proteomes" id="UP001236014"/>
    </source>
</evidence>
<comment type="similarity">
    <text evidence="1 2">Belongs to the anti-sigma-factor antagonist family.</text>
</comment>
<evidence type="ECO:0000256" key="2">
    <source>
        <dbReference type="RuleBase" id="RU003749"/>
    </source>
</evidence>
<dbReference type="SUPFAM" id="SSF52091">
    <property type="entry name" value="SpoIIaa-like"/>
    <property type="match status" value="1"/>
</dbReference>
<dbReference type="AlphaFoldDB" id="A0A9Y2N179"/>
<dbReference type="RefSeq" id="WP_285973344.1">
    <property type="nucleotide sequence ID" value="NZ_CP127294.1"/>
</dbReference>
<name>A0A9Y2N179_9PSEU</name>
<dbReference type="PANTHER" id="PTHR33495">
    <property type="entry name" value="ANTI-SIGMA FACTOR ANTAGONIST TM_1081-RELATED-RELATED"/>
    <property type="match status" value="1"/>
</dbReference>
<gene>
    <name evidence="4" type="ORF">QRX50_19370</name>
</gene>
<dbReference type="Gene3D" id="3.30.750.24">
    <property type="entry name" value="STAS domain"/>
    <property type="match status" value="1"/>
</dbReference>
<evidence type="ECO:0000259" key="3">
    <source>
        <dbReference type="PROSITE" id="PS50801"/>
    </source>
</evidence>
<sequence length="126" mass="13350">MQASDPNPGQDPRSFAGETTISLRRTGSAVVLTAQGEFDAVTTPRLQTSIREAVEDGPEVLVIDLTAVEFFGSGAIAALVDAHLKAAEQTSLRLAVEHYLGRTLKLVGLDQQLATYPSVEEALAAE</sequence>
<organism evidence="4 5">
    <name type="scientific">Amycolatopsis carbonis</name>
    <dbReference type="NCBI Taxonomy" id="715471"/>
    <lineage>
        <taxon>Bacteria</taxon>
        <taxon>Bacillati</taxon>
        <taxon>Actinomycetota</taxon>
        <taxon>Actinomycetes</taxon>
        <taxon>Pseudonocardiales</taxon>
        <taxon>Pseudonocardiaceae</taxon>
        <taxon>Amycolatopsis</taxon>
    </lineage>
</organism>
<dbReference type="InterPro" id="IPR002645">
    <property type="entry name" value="STAS_dom"/>
</dbReference>
<dbReference type="NCBIfam" id="TIGR00377">
    <property type="entry name" value="ant_ant_sig"/>
    <property type="match status" value="1"/>
</dbReference>
<dbReference type="Proteomes" id="UP001236014">
    <property type="component" value="Chromosome"/>
</dbReference>
<dbReference type="InterPro" id="IPR003658">
    <property type="entry name" value="Anti-sigma_ant"/>
</dbReference>
<accession>A0A9Y2N179</accession>
<dbReference type="Pfam" id="PF01740">
    <property type="entry name" value="STAS"/>
    <property type="match status" value="1"/>
</dbReference>
<protein>
    <recommendedName>
        <fullName evidence="2">Anti-sigma factor antagonist</fullName>
    </recommendedName>
</protein>
<keyword evidence="5" id="KW-1185">Reference proteome</keyword>
<dbReference type="GO" id="GO:0043856">
    <property type="term" value="F:anti-sigma factor antagonist activity"/>
    <property type="evidence" value="ECO:0007669"/>
    <property type="project" value="InterPro"/>
</dbReference>
<dbReference type="PANTHER" id="PTHR33495:SF13">
    <property type="entry name" value="ANTI-SIGMA-F FACTOR ANTAGONIST RSFB"/>
    <property type="match status" value="1"/>
</dbReference>
<dbReference type="EMBL" id="CP127294">
    <property type="protein sequence ID" value="WIX82779.1"/>
    <property type="molecule type" value="Genomic_DNA"/>
</dbReference>
<evidence type="ECO:0000313" key="4">
    <source>
        <dbReference type="EMBL" id="WIX82779.1"/>
    </source>
</evidence>
<dbReference type="KEGG" id="acab:QRX50_19370"/>
<dbReference type="PROSITE" id="PS50801">
    <property type="entry name" value="STAS"/>
    <property type="match status" value="1"/>
</dbReference>
<dbReference type="CDD" id="cd07043">
    <property type="entry name" value="STAS_anti-anti-sigma_factors"/>
    <property type="match status" value="1"/>
</dbReference>
<proteinExistence type="inferred from homology"/>